<evidence type="ECO:0000256" key="5">
    <source>
        <dbReference type="ARBA" id="ARBA00022917"/>
    </source>
</evidence>
<feature type="compositionally biased region" description="Low complexity" evidence="10">
    <location>
        <begin position="106"/>
        <end position="119"/>
    </location>
</feature>
<dbReference type="GO" id="GO:0005829">
    <property type="term" value="C:cytosol"/>
    <property type="evidence" value="ECO:0007669"/>
    <property type="project" value="UniProtKB-SubCell"/>
</dbReference>
<feature type="compositionally biased region" description="Polar residues" evidence="10">
    <location>
        <begin position="21"/>
        <end position="36"/>
    </location>
</feature>
<proteinExistence type="inferred from homology"/>
<evidence type="ECO:0000256" key="2">
    <source>
        <dbReference type="ARBA" id="ARBA00007251"/>
    </source>
</evidence>
<gene>
    <name evidence="11" type="primary">MRI1</name>
    <name evidence="11" type="ORF">SmJEL517_g02333</name>
</gene>
<keyword evidence="5" id="KW-0648">Protein biosynthesis</keyword>
<evidence type="ECO:0000313" key="11">
    <source>
        <dbReference type="EMBL" id="TPX35300.1"/>
    </source>
</evidence>
<accession>A0A507C1A9</accession>
<dbReference type="GO" id="GO:0003743">
    <property type="term" value="F:translation initiation factor activity"/>
    <property type="evidence" value="ECO:0007669"/>
    <property type="project" value="UniProtKB-KW"/>
</dbReference>
<name>A0A507C1A9_9FUNG</name>
<dbReference type="GeneID" id="42003558"/>
<evidence type="ECO:0000313" key="12">
    <source>
        <dbReference type="Proteomes" id="UP000319731"/>
    </source>
</evidence>
<evidence type="ECO:0000256" key="7">
    <source>
        <dbReference type="ARBA" id="ARBA00044356"/>
    </source>
</evidence>
<feature type="compositionally biased region" description="Low complexity" evidence="10">
    <location>
        <begin position="220"/>
        <end position="240"/>
    </location>
</feature>
<feature type="region of interest" description="Disordered" evidence="10">
    <location>
        <begin position="1"/>
        <end position="184"/>
    </location>
</feature>
<feature type="compositionally biased region" description="Basic and acidic residues" evidence="10">
    <location>
        <begin position="120"/>
        <end position="130"/>
    </location>
</feature>
<feature type="region of interest" description="Disordered" evidence="10">
    <location>
        <begin position="220"/>
        <end position="366"/>
    </location>
</feature>
<organism evidence="11 12">
    <name type="scientific">Synchytrium microbalum</name>
    <dbReference type="NCBI Taxonomy" id="1806994"/>
    <lineage>
        <taxon>Eukaryota</taxon>
        <taxon>Fungi</taxon>
        <taxon>Fungi incertae sedis</taxon>
        <taxon>Chytridiomycota</taxon>
        <taxon>Chytridiomycota incertae sedis</taxon>
        <taxon>Chytridiomycetes</taxon>
        <taxon>Synchytriales</taxon>
        <taxon>Synchytriaceae</taxon>
        <taxon>Synchytrium</taxon>
    </lineage>
</organism>
<keyword evidence="4" id="KW-0396">Initiation factor</keyword>
<dbReference type="InterPro" id="IPR042529">
    <property type="entry name" value="IF_2B-like_C"/>
</dbReference>
<dbReference type="STRING" id="1806994.A0A507C1A9"/>
<dbReference type="InterPro" id="IPR000649">
    <property type="entry name" value="IF-2B-related"/>
</dbReference>
<keyword evidence="12" id="KW-1185">Reference proteome</keyword>
<comment type="caution">
    <text evidence="11">The sequence shown here is derived from an EMBL/GenBank/DDBJ whole genome shotgun (WGS) entry which is preliminary data.</text>
</comment>
<feature type="compositionally biased region" description="Polar residues" evidence="10">
    <location>
        <begin position="303"/>
        <end position="344"/>
    </location>
</feature>
<dbReference type="AlphaFoldDB" id="A0A507C1A9"/>
<evidence type="ECO:0000256" key="8">
    <source>
        <dbReference type="ARBA" id="ARBA00046432"/>
    </source>
</evidence>
<feature type="compositionally biased region" description="Low complexity" evidence="10">
    <location>
        <begin position="134"/>
        <end position="159"/>
    </location>
</feature>
<comment type="subunit">
    <text evidence="8">Component of the translation initiation factor 2B (eIF2B) complex which is a heterodecamer of two sets of five different subunits: alpha, beta, gamma, delta and epsilon. Subunits alpha, beta and delta comprise a regulatory subcomplex and subunits epsilon and gamma comprise a catalytic subcomplex. Within the complex, the hexameric regulatory complex resides at the center, with the two heterodimeric catalytic subcomplexes bound on opposite sides.</text>
</comment>
<keyword evidence="3" id="KW-0963">Cytoplasm</keyword>
<dbReference type="SUPFAM" id="SSF100950">
    <property type="entry name" value="NagB/RpiA/CoA transferase-like"/>
    <property type="match status" value="1"/>
</dbReference>
<dbReference type="GO" id="GO:0016853">
    <property type="term" value="F:isomerase activity"/>
    <property type="evidence" value="ECO:0007669"/>
    <property type="project" value="UniProtKB-KW"/>
</dbReference>
<feature type="compositionally biased region" description="Basic and acidic residues" evidence="10">
    <location>
        <begin position="276"/>
        <end position="298"/>
    </location>
</feature>
<protein>
    <recommendedName>
        <fullName evidence="6">Translation initiation factor eIF2B subunit delta</fullName>
    </recommendedName>
    <alternativeName>
        <fullName evidence="7">eIF2B GDP-GTP exchange factor subunit delta</fullName>
    </alternativeName>
</protein>
<dbReference type="OrthoDB" id="10254737at2759"/>
<evidence type="ECO:0000256" key="4">
    <source>
        <dbReference type="ARBA" id="ARBA00022540"/>
    </source>
</evidence>
<dbReference type="Pfam" id="PF01008">
    <property type="entry name" value="IF-2B"/>
    <property type="match status" value="1"/>
</dbReference>
<evidence type="ECO:0000256" key="6">
    <source>
        <dbReference type="ARBA" id="ARBA00044147"/>
    </source>
</evidence>
<evidence type="ECO:0000256" key="10">
    <source>
        <dbReference type="SAM" id="MobiDB-lite"/>
    </source>
</evidence>
<dbReference type="Gene3D" id="3.40.50.10470">
    <property type="entry name" value="Translation initiation factor eif-2b, domain 2"/>
    <property type="match status" value="1"/>
</dbReference>
<dbReference type="PANTHER" id="PTHR10233">
    <property type="entry name" value="TRANSLATION INITIATION FACTOR EIF-2B"/>
    <property type="match status" value="1"/>
</dbReference>
<dbReference type="Proteomes" id="UP000319731">
    <property type="component" value="Unassembled WGS sequence"/>
</dbReference>
<reference evidence="11 12" key="1">
    <citation type="journal article" date="2019" name="Sci. Rep.">
        <title>Comparative genomics of chytrid fungi reveal insights into the obligate biotrophic and pathogenic lifestyle of Synchytrium endobioticum.</title>
        <authorList>
            <person name="van de Vossenberg B.T.L.H."/>
            <person name="Warris S."/>
            <person name="Nguyen H.D.T."/>
            <person name="van Gent-Pelzer M.P.E."/>
            <person name="Joly D.L."/>
            <person name="van de Geest H.C."/>
            <person name="Bonants P.J.M."/>
            <person name="Smith D.S."/>
            <person name="Levesque C.A."/>
            <person name="van der Lee T.A.J."/>
        </authorList>
    </citation>
    <scope>NUCLEOTIDE SEQUENCE [LARGE SCALE GENOMIC DNA]</scope>
    <source>
        <strain evidence="11 12">JEL517</strain>
    </source>
</reference>
<feature type="compositionally biased region" description="Low complexity" evidence="10">
    <location>
        <begin position="1"/>
        <end position="20"/>
    </location>
</feature>
<dbReference type="InterPro" id="IPR037171">
    <property type="entry name" value="NagB/RpiA_transferase-like"/>
</dbReference>
<dbReference type="EMBL" id="QEAO01000009">
    <property type="protein sequence ID" value="TPX35300.1"/>
    <property type="molecule type" value="Genomic_DNA"/>
</dbReference>
<evidence type="ECO:0000256" key="3">
    <source>
        <dbReference type="ARBA" id="ARBA00022490"/>
    </source>
</evidence>
<sequence>MDSRRSSAASSNLGSSNNVSPKQTIGFQPSSPTQSDLRPGSYPSRNKSTLPGWASDSDQSRRLSDDGSDSLPDIAILPGSPSASSQPTNIGHRPKRPSISSSAITRFGSPPGRGSSFGRSFEENLFRPPDHMSPQRASSLLSQQQPQHPSQLSSPHSSLFGTPLNGSTTDLMPPSIVSKPLSAPATLQNRAGSLGSIDALPPPAPSPSAGYSLLAAGIQASSGGVSGSPSAAAKVAGVVAKEPKKKKDKGASQPDAGGIEGGTSDASHKPQSGKKPLKEMTRAERRELQDRQKAEKAAKAGNPNASTNSKASTPKPQQQRTSNPSTPTTGMPSTLTPTSTQTNLRVPAEMRFDDPKTRSKTGKAQPVHRTLAQKPVSLFSHLTQYERENNILAESKAGGYVHPVVLSLGLQYSEFLVVGGNARCTHMLHAFKKVISDYVTPPGTSLSRNLTSYIGDQVTFLNATRPLAASMKSAIRALKSEITAIPLDMPDHDAKSQLTLWIDSYINEKITTARIAIVSNALPYMKDGDVILTHGRSSVIQDMLIFFWKSGIKFRVIVADSRPKLEGREMLKTLVKENIPCTYILTSAVSLVIKEVTKVLMGASAVLSNGSVMSRAGSALVAMTANDFKIPVLVCCETYKFSDAFRLDSFVWNEIGDPDELVDISSRPRSEYGSLCSDSYVQGKADSSILTDWRDIGQLKLLNLLYDITPAQYVSMLVCDTGCIPSTSAFAILRESMVSQ</sequence>
<keyword evidence="11" id="KW-0413">Isomerase</keyword>
<comment type="subcellular location">
    <subcellularLocation>
        <location evidence="1">Cytoplasm</location>
        <location evidence="1">Cytosol</location>
    </subcellularLocation>
</comment>
<dbReference type="PANTHER" id="PTHR10233:SF14">
    <property type="entry name" value="TRANSLATION INITIATION FACTOR EIF-2B SUBUNIT DELTA"/>
    <property type="match status" value="1"/>
</dbReference>
<comment type="similarity">
    <text evidence="2 9">Belongs to the eIF-2B alpha/beta/delta subunits family.</text>
</comment>
<evidence type="ECO:0000256" key="9">
    <source>
        <dbReference type="RuleBase" id="RU003814"/>
    </source>
</evidence>
<feature type="compositionally biased region" description="Basic and acidic residues" evidence="10">
    <location>
        <begin position="348"/>
        <end position="357"/>
    </location>
</feature>
<evidence type="ECO:0000256" key="1">
    <source>
        <dbReference type="ARBA" id="ARBA00004514"/>
    </source>
</evidence>
<dbReference type="RefSeq" id="XP_031025827.1">
    <property type="nucleotide sequence ID" value="XM_031168261.1"/>
</dbReference>